<dbReference type="Gene3D" id="3.50.50.60">
    <property type="entry name" value="FAD/NAD(P)-binding domain"/>
    <property type="match status" value="1"/>
</dbReference>
<dbReference type="InterPro" id="IPR036188">
    <property type="entry name" value="FAD/NAD-bd_sf"/>
</dbReference>
<accession>A0ABP8WXQ7</accession>
<proteinExistence type="predicted"/>
<comment type="caution">
    <text evidence="2">The sequence shown here is derived from an EMBL/GenBank/DDBJ whole genome shotgun (WGS) entry which is preliminary data.</text>
</comment>
<evidence type="ECO:0000313" key="2">
    <source>
        <dbReference type="EMBL" id="GAA4695297.1"/>
    </source>
</evidence>
<dbReference type="PANTHER" id="PTHR40254:SF1">
    <property type="entry name" value="BLR0577 PROTEIN"/>
    <property type="match status" value="1"/>
</dbReference>
<dbReference type="InterPro" id="IPR052189">
    <property type="entry name" value="L-asp_N-monooxygenase_NS-form"/>
</dbReference>
<keyword evidence="3" id="KW-1185">Reference proteome</keyword>
<organism evidence="2 3">
    <name type="scientific">Kocuria gwangalliensis</name>
    <dbReference type="NCBI Taxonomy" id="501592"/>
    <lineage>
        <taxon>Bacteria</taxon>
        <taxon>Bacillati</taxon>
        <taxon>Actinomycetota</taxon>
        <taxon>Actinomycetes</taxon>
        <taxon>Micrococcales</taxon>
        <taxon>Micrococcaceae</taxon>
        <taxon>Kocuria</taxon>
    </lineage>
</organism>
<protein>
    <submittedName>
        <fullName evidence="2">FAD/NAD(P)-binding protein</fullName>
    </submittedName>
</protein>
<name>A0ABP8WXQ7_9MICC</name>
<gene>
    <name evidence="2" type="ORF">GCM10025781_11280</name>
</gene>
<evidence type="ECO:0000259" key="1">
    <source>
        <dbReference type="Pfam" id="PF13454"/>
    </source>
</evidence>
<dbReference type="Pfam" id="PF13454">
    <property type="entry name" value="NAD_binding_9"/>
    <property type="match status" value="1"/>
</dbReference>
<dbReference type="SUPFAM" id="SSF51905">
    <property type="entry name" value="FAD/NAD(P)-binding domain"/>
    <property type="match status" value="1"/>
</dbReference>
<sequence>MHSWLVILVVMVSQRRVVVVGAGPRGLSTVERLTARAAQTRARVHIDLVDPFPPGAGHVWRTDQSLLFLMNTPSLFPTVIAPDGALDVDPLAEVRNMSFDRWRRGVVDGDITPENPLTEAERAALTALTAQDFPPRAIYGRYLEWIFAALNRHLPANVTLTVHRAEAVDAWVQDEARHRYAVELAGGQSIPADAVVLALGHLDAHLRPGQKELVDGAAEHDLTYWPPTVPADAWWSEVPAQETVLVRGMGLNFCDALAQLTEGRGGTFEPDENNPERLIYRPSGREPHIVAGSRRGTPYRAKPQLEGYYAHTLQTRFFTLEAVQELLDASTEQLSFERDLWPLIRKDADWNYYRVLARTSPDAFTQPAGDFLRRLDAILLDDDDARWSQRVEALVSASVVPGRQLQQARLARPFEDINFDSHDEYAAAVVHYLDRDVHGSLRGEDDPVKMAIASLNAARTVLKCVLAEAGVSDSSWVNELRRDFEPFVEGLASGPPVLRIQQLAALTRAGVVRFLGPEPRFVVDRNEGCFVAASPWVSDTPVRARWLIEAMSPTNDVHRNISPLLSNMHERGLVRGKLMETRDGASPVTSTGLDVSASALRKGTALGGLTLGTGAFAYRVVGQKDAVEPGIFVLGLQLSSVQWGVSIAAEAESPAHLGARTLADADQVAQAILAQ</sequence>
<reference evidence="3" key="1">
    <citation type="journal article" date="2019" name="Int. J. Syst. Evol. Microbiol.">
        <title>The Global Catalogue of Microorganisms (GCM) 10K type strain sequencing project: providing services to taxonomists for standard genome sequencing and annotation.</title>
        <authorList>
            <consortium name="The Broad Institute Genomics Platform"/>
            <consortium name="The Broad Institute Genome Sequencing Center for Infectious Disease"/>
            <person name="Wu L."/>
            <person name="Ma J."/>
        </authorList>
    </citation>
    <scope>NUCLEOTIDE SEQUENCE [LARGE SCALE GENOMIC DNA]</scope>
    <source>
        <strain evidence="3">JCM 18958</strain>
    </source>
</reference>
<dbReference type="InterPro" id="IPR038732">
    <property type="entry name" value="HpyO/CreE_NAD-binding"/>
</dbReference>
<dbReference type="EMBL" id="BAABLN010000010">
    <property type="protein sequence ID" value="GAA4695297.1"/>
    <property type="molecule type" value="Genomic_DNA"/>
</dbReference>
<dbReference type="RefSeq" id="WP_345310860.1">
    <property type="nucleotide sequence ID" value="NZ_BAABLN010000010.1"/>
</dbReference>
<dbReference type="PANTHER" id="PTHR40254">
    <property type="entry name" value="BLR0577 PROTEIN"/>
    <property type="match status" value="1"/>
</dbReference>
<evidence type="ECO:0000313" key="3">
    <source>
        <dbReference type="Proteomes" id="UP001501446"/>
    </source>
</evidence>
<feature type="domain" description="FAD-dependent urate hydroxylase HpyO/Asp monooxygenase CreE-like FAD/NAD(P)-binding" evidence="1">
    <location>
        <begin position="18"/>
        <end position="201"/>
    </location>
</feature>
<dbReference type="Proteomes" id="UP001501446">
    <property type="component" value="Unassembled WGS sequence"/>
</dbReference>